<name>A0A4Y7TVE2_COPMI</name>
<comment type="caution">
    <text evidence="2">The sequence shown here is derived from an EMBL/GenBank/DDBJ whole genome shotgun (WGS) entry which is preliminary data.</text>
</comment>
<reference evidence="2 3" key="1">
    <citation type="journal article" date="2019" name="Nat. Ecol. Evol.">
        <title>Megaphylogeny resolves global patterns of mushroom evolution.</title>
        <authorList>
            <person name="Varga T."/>
            <person name="Krizsan K."/>
            <person name="Foldi C."/>
            <person name="Dima B."/>
            <person name="Sanchez-Garcia M."/>
            <person name="Sanchez-Ramirez S."/>
            <person name="Szollosi G.J."/>
            <person name="Szarkandi J.G."/>
            <person name="Papp V."/>
            <person name="Albert L."/>
            <person name="Andreopoulos W."/>
            <person name="Angelini C."/>
            <person name="Antonin V."/>
            <person name="Barry K.W."/>
            <person name="Bougher N.L."/>
            <person name="Buchanan P."/>
            <person name="Buyck B."/>
            <person name="Bense V."/>
            <person name="Catcheside P."/>
            <person name="Chovatia M."/>
            <person name="Cooper J."/>
            <person name="Damon W."/>
            <person name="Desjardin D."/>
            <person name="Finy P."/>
            <person name="Geml J."/>
            <person name="Haridas S."/>
            <person name="Hughes K."/>
            <person name="Justo A."/>
            <person name="Karasinski D."/>
            <person name="Kautmanova I."/>
            <person name="Kiss B."/>
            <person name="Kocsube S."/>
            <person name="Kotiranta H."/>
            <person name="LaButti K.M."/>
            <person name="Lechner B.E."/>
            <person name="Liimatainen K."/>
            <person name="Lipzen A."/>
            <person name="Lukacs Z."/>
            <person name="Mihaltcheva S."/>
            <person name="Morgado L.N."/>
            <person name="Niskanen T."/>
            <person name="Noordeloos M.E."/>
            <person name="Ohm R.A."/>
            <person name="Ortiz-Santana B."/>
            <person name="Ovrebo C."/>
            <person name="Racz N."/>
            <person name="Riley R."/>
            <person name="Savchenko A."/>
            <person name="Shiryaev A."/>
            <person name="Soop K."/>
            <person name="Spirin V."/>
            <person name="Szebenyi C."/>
            <person name="Tomsovsky M."/>
            <person name="Tulloss R.E."/>
            <person name="Uehling J."/>
            <person name="Grigoriev I.V."/>
            <person name="Vagvolgyi C."/>
            <person name="Papp T."/>
            <person name="Martin F.M."/>
            <person name="Miettinen O."/>
            <person name="Hibbett D.S."/>
            <person name="Nagy L.G."/>
        </authorList>
    </citation>
    <scope>NUCLEOTIDE SEQUENCE [LARGE SCALE GENOMIC DNA]</scope>
    <source>
        <strain evidence="2 3">FP101781</strain>
    </source>
</reference>
<feature type="region of interest" description="Disordered" evidence="1">
    <location>
        <begin position="188"/>
        <end position="223"/>
    </location>
</feature>
<protein>
    <submittedName>
        <fullName evidence="2">Uncharacterized protein</fullName>
    </submittedName>
</protein>
<feature type="compositionally biased region" description="Pro residues" evidence="1">
    <location>
        <begin position="288"/>
        <end position="304"/>
    </location>
</feature>
<gene>
    <name evidence="2" type="ORF">FA13DRAFT_1726706</name>
</gene>
<keyword evidence="3" id="KW-1185">Reference proteome</keyword>
<organism evidence="2 3">
    <name type="scientific">Coprinellus micaceus</name>
    <name type="common">Glistening ink-cap mushroom</name>
    <name type="synonym">Coprinus micaceus</name>
    <dbReference type="NCBI Taxonomy" id="71717"/>
    <lineage>
        <taxon>Eukaryota</taxon>
        <taxon>Fungi</taxon>
        <taxon>Dikarya</taxon>
        <taxon>Basidiomycota</taxon>
        <taxon>Agaricomycotina</taxon>
        <taxon>Agaricomycetes</taxon>
        <taxon>Agaricomycetidae</taxon>
        <taxon>Agaricales</taxon>
        <taxon>Agaricineae</taxon>
        <taxon>Psathyrellaceae</taxon>
        <taxon>Coprinellus</taxon>
    </lineage>
</organism>
<evidence type="ECO:0000313" key="2">
    <source>
        <dbReference type="EMBL" id="TEB37592.1"/>
    </source>
</evidence>
<dbReference type="OrthoDB" id="3262547at2759"/>
<evidence type="ECO:0000256" key="1">
    <source>
        <dbReference type="SAM" id="MobiDB-lite"/>
    </source>
</evidence>
<sequence length="442" mass="48334">MAALLSDQIDRLSHRTRAIRATAHQTAHADAPSPFTHAVLAAEIGHLIRDVDSTELGLFTLKPGHEGHLKRVEFVGATPLRKTAARRDDKAPEIAPEVHAQSALKLLHRYHKIRPMPRASQQLSGIIDRLEGARGRIARLERMLREQEKDQPQPDTLVVSKSTLRAEEETIRQLHSRLEELNERKKVLLAKRSSKPKLPTSKPSARRVSSPPEDKLFGTPGEASRTLKFTSNLLLDEEADFNVMNFTTSDPTPVAEETPISPSLRKGEGRRPLPVHPHLRSPVGGPSGPEPEPDTPQRPPPTEPAEPARQTPKAGGVKLGAEVERISSKIASVYGDMLHHAHDGKRPSSTKDIIAALRTLSEQTPSLDSPSHSSISAASSQGPSAQEILTAYLLVQLLEAPDRSIPLNKLKDSLSAKAKSSGLTRLIKIDRSGGEQLVKYDC</sequence>
<evidence type="ECO:0000313" key="3">
    <source>
        <dbReference type="Proteomes" id="UP000298030"/>
    </source>
</evidence>
<accession>A0A4Y7TVE2</accession>
<dbReference type="AlphaFoldDB" id="A0A4Y7TVE2"/>
<dbReference type="Proteomes" id="UP000298030">
    <property type="component" value="Unassembled WGS sequence"/>
</dbReference>
<feature type="region of interest" description="Disordered" evidence="1">
    <location>
        <begin position="245"/>
        <end position="320"/>
    </location>
</feature>
<proteinExistence type="predicted"/>
<dbReference type="EMBL" id="QPFP01000004">
    <property type="protein sequence ID" value="TEB37592.1"/>
    <property type="molecule type" value="Genomic_DNA"/>
</dbReference>
<dbReference type="STRING" id="71717.A0A4Y7TVE2"/>